<feature type="region of interest" description="Disordered" evidence="1">
    <location>
        <begin position="68"/>
        <end position="95"/>
    </location>
</feature>
<dbReference type="EMBL" id="VOSW01000107">
    <property type="protein sequence ID" value="KAE8754883.1"/>
    <property type="molecule type" value="Genomic_DNA"/>
</dbReference>
<name>A0A6N6W367_9BURK</name>
<dbReference type="Proteomes" id="UP000463700">
    <property type="component" value="Unassembled WGS sequence"/>
</dbReference>
<feature type="region of interest" description="Disordered" evidence="1">
    <location>
        <begin position="252"/>
        <end position="290"/>
    </location>
</feature>
<comment type="caution">
    <text evidence="2">The sequence shown here is derived from an EMBL/GenBank/DDBJ whole genome shotgun (WGS) entry which is preliminary data.</text>
</comment>
<sequence length="376" mass="39510">MIRDVQLNANPFSAQVLEVAAGAASGDAAGGRQLAFRTNPDAAPLRPSTHHEHWGEVFHHHGAQFAAAVRQQPKPQQPKRRAKPGGAGHGTESMHDPAEALLHGEEEEDGVAARAHALPTHAHGGQHVERVADRHHASRADTHTSLEEGDLTITGVQRRLEADDAHAADPYAVGETGLPSLAHAEVVALAHNIHRDAIMATGLLAGRKPDGAGGAANTVAQGLLEHAQRFLALLDPRASQLRFAANDTDPAAAAPVSSGPALAARTHKPGAVGRRPATRQARSPRPAAHPAFGAAGLAGVARAPLQATGGEDLFDPNLRILLRRSNTRYDRLLPRVVRLLDGTGSMGGFVMRDGRAMEWFRGAGLGMASSTNPVFL</sequence>
<accession>A0A6N6W367</accession>
<dbReference type="AlphaFoldDB" id="A0A6N6W367"/>
<evidence type="ECO:0000313" key="2">
    <source>
        <dbReference type="EMBL" id="KAE8754883.1"/>
    </source>
</evidence>
<feature type="region of interest" description="Disordered" evidence="1">
    <location>
        <begin position="121"/>
        <end position="151"/>
    </location>
</feature>
<feature type="compositionally biased region" description="Low complexity" evidence="1">
    <location>
        <begin position="252"/>
        <end position="264"/>
    </location>
</feature>
<organism evidence="2 3">
    <name type="scientific">Paraburkholderia madseniana</name>
    <dbReference type="NCBI Taxonomy" id="2599607"/>
    <lineage>
        <taxon>Bacteria</taxon>
        <taxon>Pseudomonadati</taxon>
        <taxon>Pseudomonadota</taxon>
        <taxon>Betaproteobacteria</taxon>
        <taxon>Burkholderiales</taxon>
        <taxon>Burkholderiaceae</taxon>
        <taxon>Paraburkholderia</taxon>
    </lineage>
</organism>
<feature type="compositionally biased region" description="Basic and acidic residues" evidence="1">
    <location>
        <begin position="126"/>
        <end position="146"/>
    </location>
</feature>
<evidence type="ECO:0000256" key="1">
    <source>
        <dbReference type="SAM" id="MobiDB-lite"/>
    </source>
</evidence>
<protein>
    <submittedName>
        <fullName evidence="2">Uncharacterized protein</fullName>
    </submittedName>
</protein>
<proteinExistence type="predicted"/>
<reference evidence="2 3" key="1">
    <citation type="journal article" date="2020" name="Int. J. Syst. Evol. Microbiol.">
        <title>Paraburkholderia madseniana sp. nov., a phenolic acid-degrading bacterium isolated from acidic forest soil.</title>
        <authorList>
            <person name="Wilhelm R.C."/>
            <person name="Murphy S.J.L."/>
            <person name="Feriancek N.M."/>
            <person name="Karasz D.C."/>
            <person name="DeRito C.M."/>
            <person name="Newman J.D."/>
            <person name="Buckley D.H."/>
        </authorList>
    </citation>
    <scope>NUCLEOTIDE SEQUENCE [LARGE SCALE GENOMIC DNA]</scope>
    <source>
        <strain evidence="2 3">RP11</strain>
    </source>
</reference>
<gene>
    <name evidence="2" type="ORF">FSO04_37295</name>
</gene>
<evidence type="ECO:0000313" key="3">
    <source>
        <dbReference type="Proteomes" id="UP000463700"/>
    </source>
</evidence>